<feature type="domain" description="FAD dependent oxidoreductase" evidence="1">
    <location>
        <begin position="3"/>
        <end position="146"/>
    </location>
</feature>
<dbReference type="SUPFAM" id="SSF51971">
    <property type="entry name" value="Nucleotide-binding domain"/>
    <property type="match status" value="1"/>
</dbReference>
<sequence>MAATDAYTDKAMPWFHKRLINVGSFVIVTEPLGEERARQLTPNNRVAMSSKNIGHYVRTPDNRLTFGGRARLAPSNPASDVKSGDVLKQELADIFPQLSDVRIDYVWGGSVGFSYDRVPHAGKANGLYYSMGYCGHGAQMATYMGRARPPVDPVGVHATGGGRSHTPQL</sequence>
<reference evidence="3" key="1">
    <citation type="journal article" date="2019" name="Int. J. Syst. Evol. Microbiol.">
        <title>The Global Catalogue of Microorganisms (GCM) 10K type strain sequencing project: providing services to taxonomists for standard genome sequencing and annotation.</title>
        <authorList>
            <consortium name="The Broad Institute Genomics Platform"/>
            <consortium name="The Broad Institute Genome Sequencing Center for Infectious Disease"/>
            <person name="Wu L."/>
            <person name="Ma J."/>
        </authorList>
    </citation>
    <scope>NUCLEOTIDE SEQUENCE [LARGE SCALE GENOMIC DNA]</scope>
    <source>
        <strain evidence="3">JCM 4524</strain>
    </source>
</reference>
<dbReference type="InterPro" id="IPR006076">
    <property type="entry name" value="FAD-dep_OxRdtase"/>
</dbReference>
<protein>
    <recommendedName>
        <fullName evidence="1">FAD dependent oxidoreductase domain-containing protein</fullName>
    </recommendedName>
</protein>
<gene>
    <name evidence="2" type="ORF">GCM10010307_09690</name>
</gene>
<evidence type="ECO:0000313" key="3">
    <source>
        <dbReference type="Proteomes" id="UP001500151"/>
    </source>
</evidence>
<comment type="caution">
    <text evidence="2">The sequence shown here is derived from an EMBL/GenBank/DDBJ whole genome shotgun (WGS) entry which is preliminary data.</text>
</comment>
<organism evidence="2 3">
    <name type="scientific">Streptomyces vastus</name>
    <dbReference type="NCBI Taxonomy" id="285451"/>
    <lineage>
        <taxon>Bacteria</taxon>
        <taxon>Bacillati</taxon>
        <taxon>Actinomycetota</taxon>
        <taxon>Actinomycetes</taxon>
        <taxon>Kitasatosporales</taxon>
        <taxon>Streptomycetaceae</taxon>
        <taxon>Streptomyces</taxon>
    </lineage>
</organism>
<evidence type="ECO:0000259" key="1">
    <source>
        <dbReference type="Pfam" id="PF01266"/>
    </source>
</evidence>
<dbReference type="Proteomes" id="UP001500151">
    <property type="component" value="Unassembled WGS sequence"/>
</dbReference>
<dbReference type="Gene3D" id="3.50.50.60">
    <property type="entry name" value="FAD/NAD(P)-binding domain"/>
    <property type="match status" value="1"/>
</dbReference>
<name>A0ABP6CQK0_9ACTN</name>
<dbReference type="Gene3D" id="3.30.9.10">
    <property type="entry name" value="D-Amino Acid Oxidase, subunit A, domain 2"/>
    <property type="match status" value="1"/>
</dbReference>
<proteinExistence type="predicted"/>
<accession>A0ABP6CQK0</accession>
<dbReference type="InterPro" id="IPR036188">
    <property type="entry name" value="FAD/NAD-bd_sf"/>
</dbReference>
<dbReference type="EMBL" id="BAAASJ010000013">
    <property type="protein sequence ID" value="GAA2623939.1"/>
    <property type="molecule type" value="Genomic_DNA"/>
</dbReference>
<dbReference type="Pfam" id="PF01266">
    <property type="entry name" value="DAO"/>
    <property type="match status" value="1"/>
</dbReference>
<evidence type="ECO:0000313" key="2">
    <source>
        <dbReference type="EMBL" id="GAA2623939.1"/>
    </source>
</evidence>
<keyword evidence="3" id="KW-1185">Reference proteome</keyword>